<dbReference type="PANTHER" id="PTHR45947">
    <property type="entry name" value="SULFOQUINOVOSYL TRANSFERASE SQD2"/>
    <property type="match status" value="1"/>
</dbReference>
<dbReference type="CDD" id="cd03801">
    <property type="entry name" value="GT4_PimA-like"/>
    <property type="match status" value="1"/>
</dbReference>
<dbReference type="InterPro" id="IPR050194">
    <property type="entry name" value="Glycosyltransferase_grp1"/>
</dbReference>
<evidence type="ECO:0000313" key="3">
    <source>
        <dbReference type="Proteomes" id="UP000034753"/>
    </source>
</evidence>
<comment type="caution">
    <text evidence="2">The sequence shown here is derived from an EMBL/GenBank/DDBJ whole genome shotgun (WGS) entry which is preliminary data.</text>
</comment>
<name>A0A0G0WKB0_9BACT</name>
<dbReference type="InterPro" id="IPR001296">
    <property type="entry name" value="Glyco_trans_1"/>
</dbReference>
<dbReference type="Proteomes" id="UP000034753">
    <property type="component" value="Unassembled WGS sequence"/>
</dbReference>
<evidence type="ECO:0000259" key="1">
    <source>
        <dbReference type="Pfam" id="PF00534"/>
    </source>
</evidence>
<keyword evidence="2" id="KW-0808">Transferase</keyword>
<proteinExistence type="predicted"/>
<organism evidence="2 3">
    <name type="scientific">Candidatus Daviesbacteria bacterium GW2011_GWB1_41_5</name>
    <dbReference type="NCBI Taxonomy" id="1618429"/>
    <lineage>
        <taxon>Bacteria</taxon>
        <taxon>Candidatus Daviesiibacteriota</taxon>
    </lineage>
</organism>
<evidence type="ECO:0000313" key="2">
    <source>
        <dbReference type="EMBL" id="KKS13265.1"/>
    </source>
</evidence>
<accession>A0A0G0WKB0</accession>
<gene>
    <name evidence="2" type="ORF">UU67_C0028G0020</name>
</gene>
<reference evidence="2 3" key="1">
    <citation type="journal article" date="2015" name="Nature">
        <title>rRNA introns, odd ribosomes, and small enigmatic genomes across a large radiation of phyla.</title>
        <authorList>
            <person name="Brown C.T."/>
            <person name="Hug L.A."/>
            <person name="Thomas B.C."/>
            <person name="Sharon I."/>
            <person name="Castelle C.J."/>
            <person name="Singh A."/>
            <person name="Wilkins M.J."/>
            <person name="Williams K.H."/>
            <person name="Banfield J.F."/>
        </authorList>
    </citation>
    <scope>NUCLEOTIDE SEQUENCE [LARGE SCALE GENOMIC DNA]</scope>
</reference>
<protein>
    <submittedName>
        <fullName evidence="2">Glycosyl transferase group 1</fullName>
    </submittedName>
</protein>
<dbReference type="PANTHER" id="PTHR45947:SF14">
    <property type="entry name" value="SLL1723 PROTEIN"/>
    <property type="match status" value="1"/>
</dbReference>
<dbReference type="GO" id="GO:0016757">
    <property type="term" value="F:glycosyltransferase activity"/>
    <property type="evidence" value="ECO:0007669"/>
    <property type="project" value="InterPro"/>
</dbReference>
<feature type="domain" description="Glycosyl transferase family 1" evidence="1">
    <location>
        <begin position="149"/>
        <end position="293"/>
    </location>
</feature>
<sequence length="381" mass="43152">MKSAVLYAHPVETDGLSLQGDMLYRALKKNGEEVMPCHWRSDVQKEWLYKTFRPDVAIGVGFWGYAPELILHPQKFGITPVPWLVADGWVANYHDLIGGLPLAFVTSDWVRQTYARDGVDTKNFAVAHIGVEPDFFRPISKSDPRVSHIRKMLGVAEDEKMILTVGGDVTSKGAQEVFRALAKIDREFAKWKYVCKSWEEENERDHSDEEVELIEELGLDRKKIVFAAGSYSREFMPFLLNAADIYAAPSRLEGYGMIQVEAQACGIPVVSIDAMGPKETIVHGKTGFLARVAETVDLESEIIYPDMGFKKQGRIVFDEPKTFAYRADVDELAEYLFVLLTNTERRAEMGRLARERAVQNFDYRKLAAQMTATIKDRLQLS</sequence>
<dbReference type="Gene3D" id="3.40.50.2000">
    <property type="entry name" value="Glycogen Phosphorylase B"/>
    <property type="match status" value="1"/>
</dbReference>
<dbReference type="Pfam" id="PF00534">
    <property type="entry name" value="Glycos_transf_1"/>
    <property type="match status" value="1"/>
</dbReference>
<dbReference type="EMBL" id="LCBN01000028">
    <property type="protein sequence ID" value="KKS13265.1"/>
    <property type="molecule type" value="Genomic_DNA"/>
</dbReference>
<dbReference type="AlphaFoldDB" id="A0A0G0WKB0"/>
<dbReference type="SUPFAM" id="SSF53756">
    <property type="entry name" value="UDP-Glycosyltransferase/glycogen phosphorylase"/>
    <property type="match status" value="1"/>
</dbReference>